<feature type="domain" description="G-protein coupled receptors family 2 profile 2" evidence="6">
    <location>
        <begin position="407"/>
        <end position="692"/>
    </location>
</feature>
<feature type="transmembrane region" description="Helical" evidence="5">
    <location>
        <begin position="669"/>
        <end position="688"/>
    </location>
</feature>
<dbReference type="AlphaFoldDB" id="A0A2J7QRI8"/>
<comment type="caution">
    <text evidence="7">The sequence shown here is derived from an EMBL/GenBank/DDBJ whole genome shotgun (WGS) entry which is preliminary data.</text>
</comment>
<evidence type="ECO:0000259" key="6">
    <source>
        <dbReference type="PROSITE" id="PS50261"/>
    </source>
</evidence>
<reference evidence="7 8" key="1">
    <citation type="submission" date="2017-12" db="EMBL/GenBank/DDBJ databases">
        <title>Hemimetabolous genomes reveal molecular basis of termite eusociality.</title>
        <authorList>
            <person name="Harrison M.C."/>
            <person name="Jongepier E."/>
            <person name="Robertson H.M."/>
            <person name="Arning N."/>
            <person name="Bitard-Feildel T."/>
            <person name="Chao H."/>
            <person name="Childers C.P."/>
            <person name="Dinh H."/>
            <person name="Doddapaneni H."/>
            <person name="Dugan S."/>
            <person name="Gowin J."/>
            <person name="Greiner C."/>
            <person name="Han Y."/>
            <person name="Hu H."/>
            <person name="Hughes D.S.T."/>
            <person name="Huylmans A.-K."/>
            <person name="Kemena C."/>
            <person name="Kremer L.P.M."/>
            <person name="Lee S.L."/>
            <person name="Lopez-Ezquerra A."/>
            <person name="Mallet L."/>
            <person name="Monroy-Kuhn J.M."/>
            <person name="Moser A."/>
            <person name="Murali S.C."/>
            <person name="Muzny D.M."/>
            <person name="Otani S."/>
            <person name="Piulachs M.-D."/>
            <person name="Poelchau M."/>
            <person name="Qu J."/>
            <person name="Schaub F."/>
            <person name="Wada-Katsumata A."/>
            <person name="Worley K.C."/>
            <person name="Xie Q."/>
            <person name="Ylla G."/>
            <person name="Poulsen M."/>
            <person name="Gibbs R.A."/>
            <person name="Schal C."/>
            <person name="Richards S."/>
            <person name="Belles X."/>
            <person name="Korb J."/>
            <person name="Bornberg-Bauer E."/>
        </authorList>
    </citation>
    <scope>NUCLEOTIDE SEQUENCE [LARGE SCALE GENOMIC DNA]</scope>
    <source>
        <tissue evidence="7">Whole body</tissue>
    </source>
</reference>
<protein>
    <recommendedName>
        <fullName evidence="6">G-protein coupled receptors family 2 profile 2 domain-containing protein</fullName>
    </recommendedName>
</protein>
<evidence type="ECO:0000313" key="8">
    <source>
        <dbReference type="Proteomes" id="UP000235965"/>
    </source>
</evidence>
<sequence>NPLMYFKAELNYFKVELNPMMYFKVELNPMMYFKVELNPMIYFKVELNPMMYFKIELNPLMYFKVELNPILVRMVVSCPADASTDMLEKCAALNRSSSDFHYTMDIPVLSSASGTWYQNVYCAICNGDADNLVRLKYFLECEGNYTREKVLSEGKYSTEPLHWSLDGQHESQCRLRIELQPGAFSGFLRPCGKVNERGRNLPLIENCPVDWTDSDIAKKCKAYAFYSVWNSRVTQNVETSVLMTVLSQVFKNPDCAVCNGVPPLKTTCWSKKPSLWRVAGRLPKPSFSIVMDFMAWEDESEQYRSCRPPNGVWDVLHETCIQVANAHDNADGGGRSSRMLNHTCPTITLSASEFLILDNGSLQYTGNNSLYVGHIFDLFEILEDYTAIVCAIKYDEDNDDLISGAYEGYLTQFCLSVSVICLILHIGIYYALPKLCNLPGRNLLSLSWAILFAQAGFLLAVNPAFEVPLGVCIGFAVLEYYCFLAAFFWMNVMSVDVWRTFSRSALRGSGGLKTHCRYAGYAWGTSALIALLALTVDLSTDDGAVKPYFGRGQVCWFGNRGGLGLFLAMPLFVLLMVNSGLFANTVYWIWQARRQGARYIRDKTRDELIQTSARSSTDLKGTIRKQNEVSGVTGRKDQARFYLYLKLFVIMGLTWVFGFIAAFARVPFLWYPFILFNGLQGAFIFVMFDMKRNIACMLWDKYISRHGYKPPGTCAKNRRRTILNLISCKLKEVMTVYPPPGFNLIIGPICKQPYVP</sequence>
<evidence type="ECO:0000313" key="7">
    <source>
        <dbReference type="EMBL" id="PNF31180.1"/>
    </source>
</evidence>
<evidence type="ECO:0000256" key="3">
    <source>
        <dbReference type="ARBA" id="ARBA00022989"/>
    </source>
</evidence>
<comment type="subcellular location">
    <subcellularLocation>
        <location evidence="1">Membrane</location>
        <topology evidence="1">Multi-pass membrane protein</topology>
    </subcellularLocation>
</comment>
<dbReference type="Pfam" id="PF00002">
    <property type="entry name" value="7tm_2"/>
    <property type="match status" value="1"/>
</dbReference>
<dbReference type="OrthoDB" id="6134459at2759"/>
<evidence type="ECO:0000256" key="4">
    <source>
        <dbReference type="ARBA" id="ARBA00023136"/>
    </source>
</evidence>
<dbReference type="STRING" id="105785.A0A2J7QRI8"/>
<dbReference type="InParanoid" id="A0A2J7QRI8"/>
<name>A0A2J7QRI8_9NEOP</name>
<accession>A0A2J7QRI8</accession>
<dbReference type="EMBL" id="NEVH01011896">
    <property type="protein sequence ID" value="PNF31180.1"/>
    <property type="molecule type" value="Genomic_DNA"/>
</dbReference>
<dbReference type="GO" id="GO:0004930">
    <property type="term" value="F:G protein-coupled receptor activity"/>
    <property type="evidence" value="ECO:0007669"/>
    <property type="project" value="InterPro"/>
</dbReference>
<feature type="transmembrane region" description="Helical" evidence="5">
    <location>
        <begin position="518"/>
        <end position="536"/>
    </location>
</feature>
<dbReference type="InterPro" id="IPR053231">
    <property type="entry name" value="GPCR_LN-TM7"/>
</dbReference>
<dbReference type="CDD" id="cd15039">
    <property type="entry name" value="7tmB3_Methuselah-like"/>
    <property type="match status" value="1"/>
</dbReference>
<dbReference type="InterPro" id="IPR000832">
    <property type="entry name" value="GPCR_2_secretin-like"/>
</dbReference>
<evidence type="ECO:0000256" key="1">
    <source>
        <dbReference type="ARBA" id="ARBA00004141"/>
    </source>
</evidence>
<keyword evidence="3 5" id="KW-1133">Transmembrane helix</keyword>
<evidence type="ECO:0000256" key="5">
    <source>
        <dbReference type="SAM" id="Phobius"/>
    </source>
</evidence>
<dbReference type="Gene3D" id="1.20.1070.10">
    <property type="entry name" value="Rhodopsin 7-helix transmembrane proteins"/>
    <property type="match status" value="1"/>
</dbReference>
<feature type="transmembrane region" description="Helical" evidence="5">
    <location>
        <begin position="643"/>
        <end position="663"/>
    </location>
</feature>
<dbReference type="PANTHER" id="PTHR45902:SF3">
    <property type="entry name" value="G-PROTEIN COUPLED RECEPTORS FAMILY 2 PROFILE 2 DOMAIN-CONTAINING PROTEIN"/>
    <property type="match status" value="1"/>
</dbReference>
<feature type="transmembrane region" description="Helical" evidence="5">
    <location>
        <begin position="443"/>
        <end position="461"/>
    </location>
</feature>
<dbReference type="GO" id="GO:0016020">
    <property type="term" value="C:membrane"/>
    <property type="evidence" value="ECO:0007669"/>
    <property type="project" value="UniProtKB-SubCell"/>
</dbReference>
<proteinExistence type="predicted"/>
<feature type="non-terminal residue" evidence="7">
    <location>
        <position position="1"/>
    </location>
</feature>
<feature type="transmembrane region" description="Helical" evidence="5">
    <location>
        <begin position="566"/>
        <end position="590"/>
    </location>
</feature>
<evidence type="ECO:0000256" key="2">
    <source>
        <dbReference type="ARBA" id="ARBA00022692"/>
    </source>
</evidence>
<gene>
    <name evidence="7" type="ORF">B7P43_G14955</name>
</gene>
<dbReference type="PANTHER" id="PTHR45902">
    <property type="entry name" value="LATROPHILIN RECEPTOR-LIKE PROTEIN A"/>
    <property type="match status" value="1"/>
</dbReference>
<dbReference type="Proteomes" id="UP000235965">
    <property type="component" value="Unassembled WGS sequence"/>
</dbReference>
<dbReference type="InterPro" id="IPR017981">
    <property type="entry name" value="GPCR_2-like_7TM"/>
</dbReference>
<dbReference type="GO" id="GO:0007166">
    <property type="term" value="P:cell surface receptor signaling pathway"/>
    <property type="evidence" value="ECO:0007669"/>
    <property type="project" value="InterPro"/>
</dbReference>
<feature type="transmembrane region" description="Helical" evidence="5">
    <location>
        <begin position="467"/>
        <end position="498"/>
    </location>
</feature>
<keyword evidence="8" id="KW-1185">Reference proteome</keyword>
<organism evidence="7 8">
    <name type="scientific">Cryptotermes secundus</name>
    <dbReference type="NCBI Taxonomy" id="105785"/>
    <lineage>
        <taxon>Eukaryota</taxon>
        <taxon>Metazoa</taxon>
        <taxon>Ecdysozoa</taxon>
        <taxon>Arthropoda</taxon>
        <taxon>Hexapoda</taxon>
        <taxon>Insecta</taxon>
        <taxon>Pterygota</taxon>
        <taxon>Neoptera</taxon>
        <taxon>Polyneoptera</taxon>
        <taxon>Dictyoptera</taxon>
        <taxon>Blattodea</taxon>
        <taxon>Blattoidea</taxon>
        <taxon>Termitoidae</taxon>
        <taxon>Kalotermitidae</taxon>
        <taxon>Cryptotermitinae</taxon>
        <taxon>Cryptotermes</taxon>
    </lineage>
</organism>
<keyword evidence="4 5" id="KW-0472">Membrane</keyword>
<feature type="transmembrane region" description="Helical" evidence="5">
    <location>
        <begin position="409"/>
        <end position="431"/>
    </location>
</feature>
<keyword evidence="2 5" id="KW-0812">Transmembrane</keyword>
<dbReference type="PROSITE" id="PS50261">
    <property type="entry name" value="G_PROTEIN_RECEP_F2_4"/>
    <property type="match status" value="1"/>
</dbReference>